<feature type="compositionally biased region" description="Basic and acidic residues" evidence="1">
    <location>
        <begin position="633"/>
        <end position="656"/>
    </location>
</feature>
<feature type="region of interest" description="Disordered" evidence="1">
    <location>
        <begin position="459"/>
        <end position="502"/>
    </location>
</feature>
<feature type="region of interest" description="Disordered" evidence="1">
    <location>
        <begin position="1"/>
        <end position="22"/>
    </location>
</feature>
<feature type="compositionally biased region" description="Basic and acidic residues" evidence="1">
    <location>
        <begin position="572"/>
        <end position="609"/>
    </location>
</feature>
<keyword evidence="3" id="KW-1185">Reference proteome</keyword>
<evidence type="ECO:0000313" key="3">
    <source>
        <dbReference type="Proteomes" id="UP000507470"/>
    </source>
</evidence>
<feature type="compositionally biased region" description="Basic and acidic residues" evidence="1">
    <location>
        <begin position="230"/>
        <end position="244"/>
    </location>
</feature>
<dbReference type="EMBL" id="CACVKT020007611">
    <property type="protein sequence ID" value="CAC5408886.1"/>
    <property type="molecule type" value="Genomic_DNA"/>
</dbReference>
<feature type="region of interest" description="Disordered" evidence="1">
    <location>
        <begin position="125"/>
        <end position="155"/>
    </location>
</feature>
<reference evidence="2 3" key="1">
    <citation type="submission" date="2020-06" db="EMBL/GenBank/DDBJ databases">
        <authorList>
            <person name="Li R."/>
            <person name="Bekaert M."/>
        </authorList>
    </citation>
    <scope>NUCLEOTIDE SEQUENCE [LARGE SCALE GENOMIC DNA]</scope>
    <source>
        <strain evidence="3">wild</strain>
    </source>
</reference>
<feature type="compositionally biased region" description="Basic and acidic residues" evidence="1">
    <location>
        <begin position="541"/>
        <end position="564"/>
    </location>
</feature>
<accession>A0A6J8DL74</accession>
<proteinExistence type="predicted"/>
<gene>
    <name evidence="2" type="ORF">MCOR_42232</name>
</gene>
<feature type="region of interest" description="Disordered" evidence="1">
    <location>
        <begin position="202"/>
        <end position="254"/>
    </location>
</feature>
<keyword evidence="2" id="KW-0012">Acyltransferase</keyword>
<dbReference type="AlphaFoldDB" id="A0A6J8DL74"/>
<evidence type="ECO:0000313" key="2">
    <source>
        <dbReference type="EMBL" id="CAC5408886.1"/>
    </source>
</evidence>
<feature type="compositionally biased region" description="Basic and acidic residues" evidence="1">
    <location>
        <begin position="202"/>
        <end position="214"/>
    </location>
</feature>
<feature type="compositionally biased region" description="Basic and acidic residues" evidence="1">
    <location>
        <begin position="125"/>
        <end position="140"/>
    </location>
</feature>
<feature type="compositionally biased region" description="Basic and acidic residues" evidence="1">
    <location>
        <begin position="663"/>
        <end position="673"/>
    </location>
</feature>
<name>A0A6J8DL74_MYTCO</name>
<feature type="compositionally biased region" description="Basic and acidic residues" evidence="1">
    <location>
        <begin position="464"/>
        <end position="476"/>
    </location>
</feature>
<evidence type="ECO:0000256" key="1">
    <source>
        <dbReference type="SAM" id="MobiDB-lite"/>
    </source>
</evidence>
<organism evidence="2 3">
    <name type="scientific">Mytilus coruscus</name>
    <name type="common">Sea mussel</name>
    <dbReference type="NCBI Taxonomy" id="42192"/>
    <lineage>
        <taxon>Eukaryota</taxon>
        <taxon>Metazoa</taxon>
        <taxon>Spiralia</taxon>
        <taxon>Lophotrochozoa</taxon>
        <taxon>Mollusca</taxon>
        <taxon>Bivalvia</taxon>
        <taxon>Autobranchia</taxon>
        <taxon>Pteriomorphia</taxon>
        <taxon>Mytilida</taxon>
        <taxon>Mytiloidea</taxon>
        <taxon>Mytilidae</taxon>
        <taxon>Mytilinae</taxon>
        <taxon>Mytilus</taxon>
    </lineage>
</organism>
<protein>
    <submittedName>
        <fullName evidence="2">RBBP6</fullName>
        <ecNumber evidence="2">2.3.2.27</ecNumber>
    </submittedName>
</protein>
<feature type="compositionally biased region" description="Low complexity" evidence="1">
    <location>
        <begin position="478"/>
        <end position="489"/>
    </location>
</feature>
<dbReference type="GO" id="GO:0061630">
    <property type="term" value="F:ubiquitin protein ligase activity"/>
    <property type="evidence" value="ECO:0007669"/>
    <property type="project" value="UniProtKB-EC"/>
</dbReference>
<dbReference type="Proteomes" id="UP000507470">
    <property type="component" value="Unassembled WGS sequence"/>
</dbReference>
<sequence>MLHKKKESVLKHDSLQPLDKNSYQDDNIQLSYKLSGDSKKVESVLCPTDISSCKTKSNKKKEKNMQVCKKEDTYSALLQVDSKNKGSTSSEKDTVENLLYLKSDSVHEKYKQFDIQNNEMHEDAFEHEKTPKEKHDHRQNQSDNENEIGNIGNDNELSLKMDFKIKENTNTKKNASLESDSDVKSIPHVICKSAKKLDIHLSGNEKEIHSDSHEKIRKTKEKQRHRRKESRKDRDIHSNVEIKQKVTSSTEEIKDGEQVKENFLENIQDRKTVPKDKEIEKVICKEQLDFDPESKSIIAGTNIEYEKFETYSKNTNNSDISYLKALQVTKKDKNCIKDSCTGQDSDESIDIVDIENLDEDNCYVRQSDQLRQVSETEESMLACSCARMRIWHRQPKHFETNITIEHCEIQKEGIQRQTSGDYINIDENHTSDASENVSDSQTYDETYCAFEKDHVFTNTTTRVADNEKQTDNKEESSETSTNTENSKFNVYNENNTTVGMDPMENVTNKTVELIHSDVQHLDETESCHQGLKQGYKIPKLKPCDKQHDARHKEDKKDKRSEGKELKHKHKSRSSEHGSERTKDDKHDKEKRFDERSNETNKQRTVSELRKLHRCISLHDDESSKIKKIKKRSISSDERITEKCNKSDLQYHGESHTSQRQKSHSTEFRESKRE</sequence>
<keyword evidence="2" id="KW-0808">Transferase</keyword>
<feature type="compositionally biased region" description="Basic residues" evidence="1">
    <location>
        <begin position="215"/>
        <end position="229"/>
    </location>
</feature>
<dbReference type="OrthoDB" id="1938039at2759"/>
<dbReference type="EC" id="2.3.2.27" evidence="2"/>
<feature type="region of interest" description="Disordered" evidence="1">
    <location>
        <begin position="538"/>
        <end position="673"/>
    </location>
</feature>